<evidence type="ECO:0000256" key="6">
    <source>
        <dbReference type="SAM" id="MobiDB-lite"/>
    </source>
</evidence>
<dbReference type="SUPFAM" id="SSF47459">
    <property type="entry name" value="HLH, helix-loop-helix DNA-binding domain"/>
    <property type="match status" value="1"/>
</dbReference>
<dbReference type="PANTHER" id="PTHR11514">
    <property type="entry name" value="MYC"/>
    <property type="match status" value="1"/>
</dbReference>
<evidence type="ECO:0000256" key="1">
    <source>
        <dbReference type="ARBA" id="ARBA00004123"/>
    </source>
</evidence>
<comment type="subcellular location">
    <subcellularLocation>
        <location evidence="1 5">Nucleus</location>
    </subcellularLocation>
</comment>
<protein>
    <recommendedName>
        <fullName evidence="5">Transcription factor</fullName>
        <shortName evidence="5">bHLH transcription factor</shortName>
    </recommendedName>
    <alternativeName>
        <fullName evidence="5">Basic helix-loop-helix protein</fullName>
    </alternativeName>
</protein>
<dbReference type="EMBL" id="JASCZI010242651">
    <property type="protein sequence ID" value="MED6211709.1"/>
    <property type="molecule type" value="Genomic_DNA"/>
</dbReference>
<dbReference type="InterPro" id="IPR036638">
    <property type="entry name" value="HLH_DNA-bd_sf"/>
</dbReference>
<dbReference type="InterPro" id="IPR045084">
    <property type="entry name" value="AIB/MYC-like"/>
</dbReference>
<evidence type="ECO:0000256" key="3">
    <source>
        <dbReference type="ARBA" id="ARBA00023163"/>
    </source>
</evidence>
<keyword evidence="4 5" id="KW-0539">Nucleus</keyword>
<name>A0ABU6YQY9_9FABA</name>
<keyword evidence="3 5" id="KW-0804">Transcription</keyword>
<evidence type="ECO:0000259" key="7">
    <source>
        <dbReference type="PROSITE" id="PS50888"/>
    </source>
</evidence>
<dbReference type="Pfam" id="PF00010">
    <property type="entry name" value="HLH"/>
    <property type="match status" value="1"/>
</dbReference>
<proteinExistence type="predicted"/>
<feature type="compositionally biased region" description="Basic and acidic residues" evidence="6">
    <location>
        <begin position="419"/>
        <end position="430"/>
    </location>
</feature>
<accession>A0ABU6YQY9</accession>
<comment type="caution">
    <text evidence="8">The sequence shown here is derived from an EMBL/GenBank/DDBJ whole genome shotgun (WGS) entry which is preliminary data.</text>
</comment>
<feature type="region of interest" description="Disordered" evidence="6">
    <location>
        <begin position="418"/>
        <end position="455"/>
    </location>
</feature>
<dbReference type="InterPro" id="IPR011598">
    <property type="entry name" value="bHLH_dom"/>
</dbReference>
<evidence type="ECO:0000256" key="2">
    <source>
        <dbReference type="ARBA" id="ARBA00023015"/>
    </source>
</evidence>
<evidence type="ECO:0000313" key="8">
    <source>
        <dbReference type="EMBL" id="MED6211709.1"/>
    </source>
</evidence>
<reference evidence="8 9" key="1">
    <citation type="journal article" date="2023" name="Plants (Basel)">
        <title>Bridging the Gap: Combining Genomics and Transcriptomics Approaches to Understand Stylosanthes scabra, an Orphan Legume from the Brazilian Caatinga.</title>
        <authorList>
            <person name="Ferreira-Neto J.R.C."/>
            <person name="da Silva M.D."/>
            <person name="Binneck E."/>
            <person name="de Melo N.F."/>
            <person name="da Silva R.H."/>
            <person name="de Melo A.L.T.M."/>
            <person name="Pandolfi V."/>
            <person name="Bustamante F.O."/>
            <person name="Brasileiro-Vidal A.C."/>
            <person name="Benko-Iseppon A.M."/>
        </authorList>
    </citation>
    <scope>NUCLEOTIDE SEQUENCE [LARGE SCALE GENOMIC DNA]</scope>
    <source>
        <tissue evidence="8">Leaves</tissue>
    </source>
</reference>
<feature type="compositionally biased region" description="Basic and acidic residues" evidence="6">
    <location>
        <begin position="441"/>
        <end position="455"/>
    </location>
</feature>
<sequence length="613" mass="68543">MKFEVGSGVCGGGGGGSSGGGGYWNWNDDEEEKSMVVKILGKHAFDYLTSNSFITNESMLMATMSLENLQNKLSDLVERPNFNNFSWNYAIFWQVSESKLKKDCVVLGWGDGCCREPMEGEKELKKIEALRLSFDDDEVIQRMRKRVLQKLHTMYFSFPKGYGGPGKCFELGKHLWICCDDDKDGDNEFLNCDSDYYVRAFLAKSAGIKTVVLIPTELGVVELGSVRIVDENLDLLKTVYSVFSPPFAHSSLFNGFVNVNRDEEKFFCGIDIGDRDIRVMDHRLEGVPVPKIFGKELKVVNLNLGRKIFKKKLAARKIEERKSWSTYPNESNGIRSLKNARDGANGSSLGGTQGLRQGCPGIFAPIHPSCTSNVAKQVDWGNDFLLEKFQPPQQAPIHIDFGVGSIVGEREVLNNSLSCKDEKSGVTQERRPRKRGRKPANGREEPLNHVEAERQRREKLNQRFYALRAVVPNISKMDKASLLGDAIAHINELQAKLKVLESEKPTFGNASKVGSSRFEVNHEEMTCSSEVDIEANQKVVIVRVSCPIDLHPASKLFQALKDSDMMSVLESTLDATNKHVFHTFVIKSHESEQLTKEKVLAAVSGESNSRKPD</sequence>
<dbReference type="CDD" id="cd11449">
    <property type="entry name" value="bHLH_AtAIB_like"/>
    <property type="match status" value="1"/>
</dbReference>
<feature type="region of interest" description="Disordered" evidence="6">
    <location>
        <begin position="326"/>
        <end position="351"/>
    </location>
</feature>
<organism evidence="8 9">
    <name type="scientific">Stylosanthes scabra</name>
    <dbReference type="NCBI Taxonomy" id="79078"/>
    <lineage>
        <taxon>Eukaryota</taxon>
        <taxon>Viridiplantae</taxon>
        <taxon>Streptophyta</taxon>
        <taxon>Embryophyta</taxon>
        <taxon>Tracheophyta</taxon>
        <taxon>Spermatophyta</taxon>
        <taxon>Magnoliopsida</taxon>
        <taxon>eudicotyledons</taxon>
        <taxon>Gunneridae</taxon>
        <taxon>Pentapetalae</taxon>
        <taxon>rosids</taxon>
        <taxon>fabids</taxon>
        <taxon>Fabales</taxon>
        <taxon>Fabaceae</taxon>
        <taxon>Papilionoideae</taxon>
        <taxon>50 kb inversion clade</taxon>
        <taxon>dalbergioids sensu lato</taxon>
        <taxon>Dalbergieae</taxon>
        <taxon>Pterocarpus clade</taxon>
        <taxon>Stylosanthes</taxon>
    </lineage>
</organism>
<dbReference type="PROSITE" id="PS50888">
    <property type="entry name" value="BHLH"/>
    <property type="match status" value="1"/>
</dbReference>
<evidence type="ECO:0000313" key="9">
    <source>
        <dbReference type="Proteomes" id="UP001341840"/>
    </source>
</evidence>
<dbReference type="InterPro" id="IPR025610">
    <property type="entry name" value="MYC/MYB_N"/>
</dbReference>
<dbReference type="Pfam" id="PF14215">
    <property type="entry name" value="bHLH-MYC_N"/>
    <property type="match status" value="1"/>
</dbReference>
<feature type="compositionally biased region" description="Basic residues" evidence="6">
    <location>
        <begin position="431"/>
        <end position="440"/>
    </location>
</feature>
<feature type="domain" description="BHLH" evidence="7">
    <location>
        <begin position="444"/>
        <end position="493"/>
    </location>
</feature>
<dbReference type="PANTHER" id="PTHR11514:SF47">
    <property type="entry name" value="TRANSCRIPTION FACTOR BHLH13"/>
    <property type="match status" value="1"/>
</dbReference>
<dbReference type="Proteomes" id="UP001341840">
    <property type="component" value="Unassembled WGS sequence"/>
</dbReference>
<gene>
    <name evidence="8" type="ORF">PIB30_076300</name>
</gene>
<dbReference type="Gene3D" id="4.10.280.10">
    <property type="entry name" value="Helix-loop-helix DNA-binding domain"/>
    <property type="match status" value="1"/>
</dbReference>
<evidence type="ECO:0000256" key="5">
    <source>
        <dbReference type="RuleBase" id="RU369104"/>
    </source>
</evidence>
<dbReference type="SMART" id="SM00353">
    <property type="entry name" value="HLH"/>
    <property type="match status" value="1"/>
</dbReference>
<keyword evidence="2 5" id="KW-0805">Transcription regulation</keyword>
<evidence type="ECO:0000256" key="4">
    <source>
        <dbReference type="ARBA" id="ARBA00023242"/>
    </source>
</evidence>
<keyword evidence="9" id="KW-1185">Reference proteome</keyword>